<gene>
    <name evidence="10" type="ORF">SAMN04488105_113136</name>
</gene>
<evidence type="ECO:0000256" key="3">
    <source>
        <dbReference type="ARBA" id="ARBA00004991"/>
    </source>
</evidence>
<evidence type="ECO:0000256" key="9">
    <source>
        <dbReference type="SAM" id="Phobius"/>
    </source>
</evidence>
<keyword evidence="8 9" id="KW-0472">Membrane</keyword>
<evidence type="ECO:0000256" key="5">
    <source>
        <dbReference type="ARBA" id="ARBA00022679"/>
    </source>
</evidence>
<evidence type="ECO:0000256" key="8">
    <source>
        <dbReference type="ARBA" id="ARBA00023136"/>
    </source>
</evidence>
<evidence type="ECO:0000313" key="11">
    <source>
        <dbReference type="Proteomes" id="UP000198994"/>
    </source>
</evidence>
<proteinExistence type="predicted"/>
<dbReference type="SUPFAM" id="SSF53448">
    <property type="entry name" value="Nucleotide-diphospho-sugar transferases"/>
    <property type="match status" value="1"/>
</dbReference>
<dbReference type="InterPro" id="IPR025993">
    <property type="entry name" value="Ceramide_glucosylTrfase"/>
</dbReference>
<dbReference type="GO" id="GO:0006679">
    <property type="term" value="P:glucosylceramide biosynthetic process"/>
    <property type="evidence" value="ECO:0007669"/>
    <property type="project" value="TreeGrafter"/>
</dbReference>
<dbReference type="InterPro" id="IPR029044">
    <property type="entry name" value="Nucleotide-diphossugar_trans"/>
</dbReference>
<sequence length="374" mass="40659">MTEIILTTVLAVTLGVHLLTALLAALRYRKAPPAGVDDELPFVSLVRPICGLDTFDAETLGSSFAQEYPRYEVIFCAPSDRDPAVPLVREMIAANPHVEAELLCGETAISGNPKLNNLHKGYISARGEWLAMTDSNLLLPPEYLRTLVDTWRGNTGLVSSPPAGIRPGNFWGALECAFLNTSQGRWQLAADSLGMGFAQGKTLFWHRKVLETGGGLPALGRNLAEDVAATKLVRNQGRRVRLTPRLFAQPIGTRNARTVWDRQLRWSRVRRDGFPLIFSAEILQGPLVPVAALAGLAALGVVPALLILPLLLAWYGAEYALARIAGWPASARDIGAMILRDVLLPPLWVATWAGRGITWRGTEMAPEASPRPAE</sequence>
<dbReference type="RefSeq" id="WP_089962213.1">
    <property type="nucleotide sequence ID" value="NZ_FNAV01000013.1"/>
</dbReference>
<dbReference type="AlphaFoldDB" id="A0A1G7IS30"/>
<feature type="transmembrane region" description="Helical" evidence="9">
    <location>
        <begin position="287"/>
        <end position="315"/>
    </location>
</feature>
<comment type="subcellular location">
    <subcellularLocation>
        <location evidence="1">Membrane</location>
        <topology evidence="1">Multi-pass membrane protein</topology>
    </subcellularLocation>
</comment>
<evidence type="ECO:0000256" key="6">
    <source>
        <dbReference type="ARBA" id="ARBA00022692"/>
    </source>
</evidence>
<dbReference type="OrthoDB" id="9814255at2"/>
<keyword evidence="5 10" id="KW-0808">Transferase</keyword>
<evidence type="ECO:0000256" key="2">
    <source>
        <dbReference type="ARBA" id="ARBA00004760"/>
    </source>
</evidence>
<comment type="pathway">
    <text evidence="3">Sphingolipid metabolism.</text>
</comment>
<dbReference type="GO" id="GO:0016020">
    <property type="term" value="C:membrane"/>
    <property type="evidence" value="ECO:0007669"/>
    <property type="project" value="UniProtKB-SubCell"/>
</dbReference>
<name>A0A1G7IS30_9RHOB</name>
<dbReference type="Proteomes" id="UP000198994">
    <property type="component" value="Unassembled WGS sequence"/>
</dbReference>
<keyword evidence="11" id="KW-1185">Reference proteome</keyword>
<keyword evidence="7 9" id="KW-1133">Transmembrane helix</keyword>
<dbReference type="Gene3D" id="3.90.550.10">
    <property type="entry name" value="Spore Coat Polysaccharide Biosynthesis Protein SpsA, Chain A"/>
    <property type="match status" value="1"/>
</dbReference>
<reference evidence="11" key="1">
    <citation type="submission" date="2016-10" db="EMBL/GenBank/DDBJ databases">
        <authorList>
            <person name="Varghese N."/>
            <person name="Submissions S."/>
        </authorList>
    </citation>
    <scope>NUCLEOTIDE SEQUENCE [LARGE SCALE GENOMIC DNA]</scope>
    <source>
        <strain evidence="11">DSM 10146</strain>
    </source>
</reference>
<evidence type="ECO:0000313" key="10">
    <source>
        <dbReference type="EMBL" id="SDF15530.1"/>
    </source>
</evidence>
<organism evidence="10 11">
    <name type="scientific">Salipiger thiooxidans</name>
    <dbReference type="NCBI Taxonomy" id="282683"/>
    <lineage>
        <taxon>Bacteria</taxon>
        <taxon>Pseudomonadati</taxon>
        <taxon>Pseudomonadota</taxon>
        <taxon>Alphaproteobacteria</taxon>
        <taxon>Rhodobacterales</taxon>
        <taxon>Roseobacteraceae</taxon>
        <taxon>Salipiger</taxon>
    </lineage>
</organism>
<dbReference type="EMBL" id="FNAV01000013">
    <property type="protein sequence ID" value="SDF15530.1"/>
    <property type="molecule type" value="Genomic_DNA"/>
</dbReference>
<dbReference type="PANTHER" id="PTHR12726:SF0">
    <property type="entry name" value="CERAMIDE GLUCOSYLTRANSFERASE"/>
    <property type="match status" value="1"/>
</dbReference>
<dbReference type="CDD" id="cd02520">
    <property type="entry name" value="Glucosylceramide_synthase"/>
    <property type="match status" value="1"/>
</dbReference>
<dbReference type="STRING" id="282683.SAMN04488105_113136"/>
<evidence type="ECO:0000256" key="1">
    <source>
        <dbReference type="ARBA" id="ARBA00004141"/>
    </source>
</evidence>
<keyword evidence="6 9" id="KW-0812">Transmembrane</keyword>
<dbReference type="PANTHER" id="PTHR12726">
    <property type="entry name" value="CERAMIDE GLUCOSYLTRANSFERASE"/>
    <property type="match status" value="1"/>
</dbReference>
<dbReference type="Pfam" id="PF13506">
    <property type="entry name" value="Glyco_transf_21"/>
    <property type="match status" value="1"/>
</dbReference>
<keyword evidence="4" id="KW-0328">Glycosyltransferase</keyword>
<evidence type="ECO:0000256" key="7">
    <source>
        <dbReference type="ARBA" id="ARBA00022989"/>
    </source>
</evidence>
<protein>
    <submittedName>
        <fullName evidence="10">Ceramide glucosyltransferase</fullName>
    </submittedName>
</protein>
<dbReference type="GO" id="GO:0008120">
    <property type="term" value="F:ceramide glucosyltransferase activity"/>
    <property type="evidence" value="ECO:0007669"/>
    <property type="project" value="TreeGrafter"/>
</dbReference>
<comment type="pathway">
    <text evidence="2">Lipid metabolism; sphingolipid metabolism.</text>
</comment>
<evidence type="ECO:0000256" key="4">
    <source>
        <dbReference type="ARBA" id="ARBA00022676"/>
    </source>
</evidence>
<accession>A0A1G7IS30</accession>